<gene>
    <name evidence="1" type="ORF">MML48_7g00011716</name>
</gene>
<protein>
    <submittedName>
        <fullName evidence="1">Abc1 family protein</fullName>
    </submittedName>
</protein>
<accession>A0ACB9SSH7</accession>
<keyword evidence="2" id="KW-1185">Reference proteome</keyword>
<sequence length="1025" mass="117604">MASFKLNKIVKFSLLGAAVGGTVLSLHKNQYQLDSIGIVRLSRAAHSVYNIGKVYKKELYSQDLDRGSSEYLKIKSKCHQQGAEELLKLCCLNKGVYIKVGQHIAALDYLLPKEYVQTMKILHSHAPTSNLKDIYQVIKEDLKADPKDIFIEFDPVPIGSASLAQVHKAVLKDGSVVAVKVQHPSVLGNSRVDMKTMEYLVKIVAWVFPEFKFQWLVDESKKNIPTELDFENEGRNAEKIANMFKEIHWLKVPAIRWNLTTRRVLTMDFLEGGQVNDLKYIQEHKINPFEVSDKLGRLYSEMIFVNGFVHSDPHPGNILVKKSEDGSCDIILLDHGLYATLHRNVMVAYANLWLSILNRDRVSMKYHSTKLGLQENMYGIFACMITGRTWDSIVTGIDMRKQTEQEKQFFQDQVPNLIPQIVDVLDKVNRQLLLIFKTNDLMRGIDHTLKTASRMGSFRVMTTCCIRSVYSEKIDNAHTRIERFKYSLVKLWLLFKRGAVADITMFWRGFVSYKKVVRLLKYTGISGIFAGSAVTFLPNQNDFDSYGVVRLGRAAYTVLKIGAIYRTMYANHFTMSSEDYQEFSSICHKKSAEELLKLCFMNKGVYIKVGQHLAALDYLIPTEYIETMKVLHSNAPTTNLEDVYKVIREDLRKEPLEIFVTIEPEPIGAASLAQVHKATLPDGSTVALKVQHSYVQGHTLVDMKSMEYLVNLVSYIFPDFKFQWFVDEMKKNIPLELDFVNEGKNSEKIAEMFKDTPWLHIPKVRWDLTSSRILTMDYIQGGQINDLEYMKKNKIDPFDVSDKLGQLYSEMIFIHGFVHSDPHPGNILITRNPKGGCDIVLLDHGLYATLDKNFMTEYANFWLSILDRDQKKMKLHSKNLGVEGDGMYGLLACMVTGRSWNMIVNGIENKEPTLDEKQRVQSRLPEVFPHICNILQRVNRQMYLIFKANGLVHGIEHTLHTRSRKCTFKTMSQCCVRSVYSDKLNDTKNALDRVKVTVTQYWMLLKLNIYYTFANITEVLKIIGI</sequence>
<name>A0ACB9SSH7_HOLOL</name>
<evidence type="ECO:0000313" key="2">
    <source>
        <dbReference type="Proteomes" id="UP001056778"/>
    </source>
</evidence>
<dbReference type="EMBL" id="CM043021">
    <property type="protein sequence ID" value="KAI4457713.1"/>
    <property type="molecule type" value="Genomic_DNA"/>
</dbReference>
<dbReference type="Proteomes" id="UP001056778">
    <property type="component" value="Chromosome 7"/>
</dbReference>
<evidence type="ECO:0000313" key="1">
    <source>
        <dbReference type="EMBL" id="KAI4457713.1"/>
    </source>
</evidence>
<organism evidence="1 2">
    <name type="scientific">Holotrichia oblita</name>
    <name type="common">Chafer beetle</name>
    <dbReference type="NCBI Taxonomy" id="644536"/>
    <lineage>
        <taxon>Eukaryota</taxon>
        <taxon>Metazoa</taxon>
        <taxon>Ecdysozoa</taxon>
        <taxon>Arthropoda</taxon>
        <taxon>Hexapoda</taxon>
        <taxon>Insecta</taxon>
        <taxon>Pterygota</taxon>
        <taxon>Neoptera</taxon>
        <taxon>Endopterygota</taxon>
        <taxon>Coleoptera</taxon>
        <taxon>Polyphaga</taxon>
        <taxon>Scarabaeiformia</taxon>
        <taxon>Scarabaeidae</taxon>
        <taxon>Melolonthinae</taxon>
        <taxon>Holotrichia</taxon>
    </lineage>
</organism>
<comment type="caution">
    <text evidence="1">The sequence shown here is derived from an EMBL/GenBank/DDBJ whole genome shotgun (WGS) entry which is preliminary data.</text>
</comment>
<reference evidence="1" key="1">
    <citation type="submission" date="2022-04" db="EMBL/GenBank/DDBJ databases">
        <title>Chromosome-scale genome assembly of Holotrichia oblita Faldermann.</title>
        <authorList>
            <person name="Rongchong L."/>
        </authorList>
    </citation>
    <scope>NUCLEOTIDE SEQUENCE</scope>
    <source>
        <strain evidence="1">81SQS9</strain>
    </source>
</reference>
<proteinExistence type="predicted"/>